<dbReference type="SUPFAM" id="SSF81321">
    <property type="entry name" value="Family A G protein-coupled receptor-like"/>
    <property type="match status" value="1"/>
</dbReference>
<dbReference type="PROSITE" id="PS50262">
    <property type="entry name" value="G_PROTEIN_RECEP_F1_2"/>
    <property type="match status" value="1"/>
</dbReference>
<accession>A0ABD2MS45</accession>
<keyword evidence="3 9" id="KW-0812">Transmembrane</keyword>
<evidence type="ECO:0000256" key="8">
    <source>
        <dbReference type="ARBA" id="ARBA00023224"/>
    </source>
</evidence>
<dbReference type="Pfam" id="PF00001">
    <property type="entry name" value="7tm_1"/>
    <property type="match status" value="1"/>
</dbReference>
<feature type="transmembrane region" description="Helical" evidence="10">
    <location>
        <begin position="6"/>
        <end position="25"/>
    </location>
</feature>
<dbReference type="InterPro" id="IPR000276">
    <property type="entry name" value="GPCR_Rhodpsn"/>
</dbReference>
<dbReference type="AlphaFoldDB" id="A0ABD2MS45"/>
<evidence type="ECO:0000256" key="9">
    <source>
        <dbReference type="RuleBase" id="RU000688"/>
    </source>
</evidence>
<dbReference type="PANTHER" id="PTHR24243:SF233">
    <property type="entry name" value="THYROTROPIN-RELEASING HORMONE RECEPTOR"/>
    <property type="match status" value="1"/>
</dbReference>
<dbReference type="GO" id="GO:0004930">
    <property type="term" value="F:G protein-coupled receptor activity"/>
    <property type="evidence" value="ECO:0007669"/>
    <property type="project" value="UniProtKB-KW"/>
</dbReference>
<evidence type="ECO:0000313" key="12">
    <source>
        <dbReference type="EMBL" id="KAL3269045.1"/>
    </source>
</evidence>
<dbReference type="EMBL" id="JABFTP020000021">
    <property type="protein sequence ID" value="KAL3269045.1"/>
    <property type="molecule type" value="Genomic_DNA"/>
</dbReference>
<keyword evidence="13" id="KW-1185">Reference proteome</keyword>
<evidence type="ECO:0000256" key="2">
    <source>
        <dbReference type="ARBA" id="ARBA00010663"/>
    </source>
</evidence>
<gene>
    <name evidence="12" type="ORF">HHI36_008128</name>
</gene>
<evidence type="ECO:0000259" key="11">
    <source>
        <dbReference type="PROSITE" id="PS50262"/>
    </source>
</evidence>
<dbReference type="PRINTS" id="PR00237">
    <property type="entry name" value="GPCRRHODOPSN"/>
</dbReference>
<keyword evidence="6 10" id="KW-0472">Membrane</keyword>
<organism evidence="12 13">
    <name type="scientific">Cryptolaemus montrouzieri</name>
    <dbReference type="NCBI Taxonomy" id="559131"/>
    <lineage>
        <taxon>Eukaryota</taxon>
        <taxon>Metazoa</taxon>
        <taxon>Ecdysozoa</taxon>
        <taxon>Arthropoda</taxon>
        <taxon>Hexapoda</taxon>
        <taxon>Insecta</taxon>
        <taxon>Pterygota</taxon>
        <taxon>Neoptera</taxon>
        <taxon>Endopterygota</taxon>
        <taxon>Coleoptera</taxon>
        <taxon>Polyphaga</taxon>
        <taxon>Cucujiformia</taxon>
        <taxon>Coccinelloidea</taxon>
        <taxon>Coccinellidae</taxon>
        <taxon>Scymninae</taxon>
        <taxon>Scymnini</taxon>
        <taxon>Cryptolaemus</taxon>
    </lineage>
</organism>
<keyword evidence="5 9" id="KW-0297">G-protein coupled receptor</keyword>
<evidence type="ECO:0000256" key="1">
    <source>
        <dbReference type="ARBA" id="ARBA00004141"/>
    </source>
</evidence>
<keyword evidence="4 10" id="KW-1133">Transmembrane helix</keyword>
<name>A0ABD2MS45_9CUCU</name>
<dbReference type="InterPro" id="IPR017452">
    <property type="entry name" value="GPCR_Rhodpsn_7TM"/>
</dbReference>
<feature type="transmembrane region" description="Helical" evidence="10">
    <location>
        <begin position="97"/>
        <end position="118"/>
    </location>
</feature>
<evidence type="ECO:0000256" key="3">
    <source>
        <dbReference type="ARBA" id="ARBA00022692"/>
    </source>
</evidence>
<comment type="similarity">
    <text evidence="2 9">Belongs to the G-protein coupled receptor 1 family.</text>
</comment>
<protein>
    <recommendedName>
        <fullName evidence="11">G-protein coupled receptors family 1 profile domain-containing protein</fullName>
    </recommendedName>
</protein>
<feature type="transmembrane region" description="Helical" evidence="10">
    <location>
        <begin position="53"/>
        <end position="77"/>
    </location>
</feature>
<keyword evidence="8 9" id="KW-0807">Transducer</keyword>
<feature type="domain" description="G-protein coupled receptors family 1 profile" evidence="11">
    <location>
        <begin position="1"/>
        <end position="116"/>
    </location>
</feature>
<evidence type="ECO:0000313" key="13">
    <source>
        <dbReference type="Proteomes" id="UP001516400"/>
    </source>
</evidence>
<sequence length="268" mass="31023">MYFIGSIVIFFFAPLIVLIILYCIIARNLMTNAAALGTNKRIDNYSIRARRQVILMLGTVVLSFFLCLIPFRVFTIWIIVVPTEYVLHLGIERYYNILYFCRILVYLNSAINPILYNLMSSKFRTGFIICSDSKRRSRFKRVRNGTFSTTANSCRSSTFRHSHDGYKVCYRSPRNNSFLLKQCGESPNSTKITDSPCYIARENTKRHSDHVRNGIDEEIETNSSDSYNCKESLNPNVFTEEVLICHETSNRRILNSIDENSRKEIPSI</sequence>
<evidence type="ECO:0000256" key="6">
    <source>
        <dbReference type="ARBA" id="ARBA00023136"/>
    </source>
</evidence>
<evidence type="ECO:0000256" key="7">
    <source>
        <dbReference type="ARBA" id="ARBA00023170"/>
    </source>
</evidence>
<dbReference type="Proteomes" id="UP001516400">
    <property type="component" value="Unassembled WGS sequence"/>
</dbReference>
<dbReference type="GO" id="GO:0016020">
    <property type="term" value="C:membrane"/>
    <property type="evidence" value="ECO:0007669"/>
    <property type="project" value="UniProtKB-SubCell"/>
</dbReference>
<reference evidence="12 13" key="1">
    <citation type="journal article" date="2021" name="BMC Biol.">
        <title>Horizontally acquired antibacterial genes associated with adaptive radiation of ladybird beetles.</title>
        <authorList>
            <person name="Li H.S."/>
            <person name="Tang X.F."/>
            <person name="Huang Y.H."/>
            <person name="Xu Z.Y."/>
            <person name="Chen M.L."/>
            <person name="Du X.Y."/>
            <person name="Qiu B.Y."/>
            <person name="Chen P.T."/>
            <person name="Zhang W."/>
            <person name="Slipinski A."/>
            <person name="Escalona H.E."/>
            <person name="Waterhouse R.M."/>
            <person name="Zwick A."/>
            <person name="Pang H."/>
        </authorList>
    </citation>
    <scope>NUCLEOTIDE SEQUENCE [LARGE SCALE GENOMIC DNA]</scope>
    <source>
        <strain evidence="12">SYSU2018</strain>
    </source>
</reference>
<keyword evidence="7 9" id="KW-0675">Receptor</keyword>
<dbReference type="Gene3D" id="1.20.1070.10">
    <property type="entry name" value="Rhodopsin 7-helix transmembrane proteins"/>
    <property type="match status" value="1"/>
</dbReference>
<comment type="subcellular location">
    <subcellularLocation>
        <location evidence="1">Membrane</location>
        <topology evidence="1">Multi-pass membrane protein</topology>
    </subcellularLocation>
</comment>
<evidence type="ECO:0000256" key="10">
    <source>
        <dbReference type="SAM" id="Phobius"/>
    </source>
</evidence>
<comment type="caution">
    <text evidence="12">The sequence shown here is derived from an EMBL/GenBank/DDBJ whole genome shotgun (WGS) entry which is preliminary data.</text>
</comment>
<dbReference type="PANTHER" id="PTHR24243">
    <property type="entry name" value="G-PROTEIN COUPLED RECEPTOR"/>
    <property type="match status" value="1"/>
</dbReference>
<evidence type="ECO:0000256" key="5">
    <source>
        <dbReference type="ARBA" id="ARBA00023040"/>
    </source>
</evidence>
<evidence type="ECO:0000256" key="4">
    <source>
        <dbReference type="ARBA" id="ARBA00022989"/>
    </source>
</evidence>
<proteinExistence type="inferred from homology"/>
<dbReference type="PROSITE" id="PS00237">
    <property type="entry name" value="G_PROTEIN_RECEP_F1_1"/>
    <property type="match status" value="1"/>
</dbReference>